<dbReference type="eggNOG" id="KOG1807">
    <property type="taxonomic scope" value="Eukaryota"/>
</dbReference>
<evidence type="ECO:0000313" key="3">
    <source>
        <dbReference type="Proteomes" id="UP000001072"/>
    </source>
</evidence>
<dbReference type="KEGG" id="mlr:MELLADRAFT_63078"/>
<feature type="compositionally biased region" description="Basic residues" evidence="1">
    <location>
        <begin position="1"/>
        <end position="13"/>
    </location>
</feature>
<dbReference type="EMBL" id="GL883106">
    <property type="protein sequence ID" value="EGG06915.1"/>
    <property type="molecule type" value="Genomic_DNA"/>
</dbReference>
<name>F4RL79_MELLP</name>
<dbReference type="GeneID" id="18930022"/>
<dbReference type="Proteomes" id="UP000001072">
    <property type="component" value="Unassembled WGS sequence"/>
</dbReference>
<dbReference type="RefSeq" id="XP_007409875.1">
    <property type="nucleotide sequence ID" value="XM_007409813.1"/>
</dbReference>
<dbReference type="InParanoid" id="F4RL79"/>
<organism evidence="3">
    <name type="scientific">Melampsora larici-populina (strain 98AG31 / pathotype 3-4-7)</name>
    <name type="common">Poplar leaf rust fungus</name>
    <dbReference type="NCBI Taxonomy" id="747676"/>
    <lineage>
        <taxon>Eukaryota</taxon>
        <taxon>Fungi</taxon>
        <taxon>Dikarya</taxon>
        <taxon>Basidiomycota</taxon>
        <taxon>Pucciniomycotina</taxon>
        <taxon>Pucciniomycetes</taxon>
        <taxon>Pucciniales</taxon>
        <taxon>Melampsoraceae</taxon>
        <taxon>Melampsora</taxon>
    </lineage>
</organism>
<sequence>MRRRGGRVYHKPAARQADPVTNKADTIQPEKALCGNHQFSDSLVQIPNKSNHGELWRKIKQWTTAPYQPQLVMRGLKDFAVTLQVAMIAPGMSYKDQADLLLLVLSEDASQGSKLPPFELLIRYIGDILRHNRRNEYFIYQGWLPTLTFLTSEVLLTWLDQGVINRLYDTVNQNVEMICETIESFSWPDDPGNGLITYRAFTTFYLILRQYTIRFHTRLRAVDKIRLTLGKLIREVDDRKILQASNPQSSLETSQQDLFSSLSSNEREYLLLNLANNLKDLHRKLAQWDTTVEALSTQPQTPSQSKISRVTATCENDKALHILQQRWVPPGGRHSNDHHSISKIKCFPTIDELLCDTEPCFPANFPLAPHHIVTNGVERQLDTCFRLMREDFVSPIRDVLKAFRKESKSKGSKIFCTNGRVKLNHEGSDIVCGIFQGACVENMEVCPQKESLCLVITATWTKSQKVLEDTGNLRNKNLVGIFDGNQFHLGLLKSDATATVNNKLEVLVKPLHQQTYNWGFAQSRKVSNNHSSKFILFEIPNLVAEVQLQYLEVIRQKHYYEVPFKPYLGVPMLDENQKIDLSVPMYPRNPGFAWNLSCLLGRPLGDRNTPVRLSDPGSKAATVEQIVESGKLDQSQAEALIHCLSSEVALIKGYRKEPFLEKLYESNVTGRFTRIGVGSKSELIQPFNLNCQRNPLSRVAREAVRKQRGLIEEITAEIDDRCNMAFKGKDHVIPVHRLESLRSKACDGILDPPSFIRDALSLFHQEGWTVVNSTSKSTSAQDPRMKDWLECNDFAARVDSRKVIEAQKANQSLIQPSQVGGNSIDPFEIYAFNSSLCDMIQRSSSEIATTFYALE</sequence>
<gene>
    <name evidence="2" type="ORF">MELLADRAFT_63078</name>
</gene>
<evidence type="ECO:0000256" key="1">
    <source>
        <dbReference type="SAM" id="MobiDB-lite"/>
    </source>
</evidence>
<reference evidence="3" key="1">
    <citation type="journal article" date="2011" name="Proc. Natl. Acad. Sci. U.S.A.">
        <title>Obligate biotrophy features unraveled by the genomic analysis of rust fungi.</title>
        <authorList>
            <person name="Duplessis S."/>
            <person name="Cuomo C.A."/>
            <person name="Lin Y.-C."/>
            <person name="Aerts A."/>
            <person name="Tisserant E."/>
            <person name="Veneault-Fourrey C."/>
            <person name="Joly D.L."/>
            <person name="Hacquard S."/>
            <person name="Amselem J."/>
            <person name="Cantarel B.L."/>
            <person name="Chiu R."/>
            <person name="Coutinho P.M."/>
            <person name="Feau N."/>
            <person name="Field M."/>
            <person name="Frey P."/>
            <person name="Gelhaye E."/>
            <person name="Goldberg J."/>
            <person name="Grabherr M.G."/>
            <person name="Kodira C.D."/>
            <person name="Kohler A."/>
            <person name="Kuees U."/>
            <person name="Lindquist E.A."/>
            <person name="Lucas S.M."/>
            <person name="Mago R."/>
            <person name="Mauceli E."/>
            <person name="Morin E."/>
            <person name="Murat C."/>
            <person name="Pangilinan J.L."/>
            <person name="Park R."/>
            <person name="Pearson M."/>
            <person name="Quesneville H."/>
            <person name="Rouhier N."/>
            <person name="Sakthikumar S."/>
            <person name="Salamov A.A."/>
            <person name="Schmutz J."/>
            <person name="Selles B."/>
            <person name="Shapiro H."/>
            <person name="Tanguay P."/>
            <person name="Tuskan G.A."/>
            <person name="Henrissat B."/>
            <person name="Van de Peer Y."/>
            <person name="Rouze P."/>
            <person name="Ellis J.G."/>
            <person name="Dodds P.N."/>
            <person name="Schein J.E."/>
            <person name="Zhong S."/>
            <person name="Hamelin R.C."/>
            <person name="Grigoriev I.V."/>
            <person name="Szabo L.J."/>
            <person name="Martin F."/>
        </authorList>
    </citation>
    <scope>NUCLEOTIDE SEQUENCE [LARGE SCALE GENOMIC DNA]</scope>
    <source>
        <strain evidence="3">98AG31 / pathotype 3-4-7</strain>
    </source>
</reference>
<dbReference type="VEuPathDB" id="FungiDB:MELLADRAFT_63078"/>
<dbReference type="OrthoDB" id="2423195at2759"/>
<protein>
    <submittedName>
        <fullName evidence="2">Uncharacterized protein</fullName>
    </submittedName>
</protein>
<dbReference type="AlphaFoldDB" id="F4RL79"/>
<dbReference type="HOGENOM" id="CLU_334015_0_0_1"/>
<proteinExistence type="predicted"/>
<keyword evidence="3" id="KW-1185">Reference proteome</keyword>
<feature type="region of interest" description="Disordered" evidence="1">
    <location>
        <begin position="1"/>
        <end position="22"/>
    </location>
</feature>
<accession>F4RL79</accession>
<evidence type="ECO:0000313" key="2">
    <source>
        <dbReference type="EMBL" id="EGG06915.1"/>
    </source>
</evidence>